<name>A0A8J9YA46_9NEOP</name>
<keyword evidence="3" id="KW-1185">Reference proteome</keyword>
<feature type="region of interest" description="Disordered" evidence="1">
    <location>
        <begin position="36"/>
        <end position="69"/>
    </location>
</feature>
<sequence>MEDIQSLAKQLATSPVVDQVSNIWRRAASQFQRVINRDPRRHAEESESVKNEPERIEGSNEVPENENMQRTKRIVKDLIAIGKNSGIIGPIKRAFDMFYPQGKV</sequence>
<evidence type="ECO:0000313" key="3">
    <source>
        <dbReference type="Proteomes" id="UP000838878"/>
    </source>
</evidence>
<dbReference type="OrthoDB" id="7477074at2759"/>
<evidence type="ECO:0000313" key="2">
    <source>
        <dbReference type="EMBL" id="CAH0718890.1"/>
    </source>
</evidence>
<reference evidence="2" key="1">
    <citation type="submission" date="2021-12" db="EMBL/GenBank/DDBJ databases">
        <authorList>
            <person name="Martin H S."/>
        </authorList>
    </citation>
    <scope>NUCLEOTIDE SEQUENCE</scope>
</reference>
<proteinExistence type="predicted"/>
<dbReference type="EMBL" id="OV170233">
    <property type="protein sequence ID" value="CAH0718890.1"/>
    <property type="molecule type" value="Genomic_DNA"/>
</dbReference>
<gene>
    <name evidence="2" type="ORF">BINO364_LOCUS5297</name>
</gene>
<evidence type="ECO:0000256" key="1">
    <source>
        <dbReference type="SAM" id="MobiDB-lite"/>
    </source>
</evidence>
<feature type="non-terminal residue" evidence="2">
    <location>
        <position position="104"/>
    </location>
</feature>
<dbReference type="Proteomes" id="UP000838878">
    <property type="component" value="Chromosome 13"/>
</dbReference>
<dbReference type="AlphaFoldDB" id="A0A8J9YA46"/>
<organism evidence="2 3">
    <name type="scientific">Brenthis ino</name>
    <name type="common">lesser marbled fritillary</name>
    <dbReference type="NCBI Taxonomy" id="405034"/>
    <lineage>
        <taxon>Eukaryota</taxon>
        <taxon>Metazoa</taxon>
        <taxon>Ecdysozoa</taxon>
        <taxon>Arthropoda</taxon>
        <taxon>Hexapoda</taxon>
        <taxon>Insecta</taxon>
        <taxon>Pterygota</taxon>
        <taxon>Neoptera</taxon>
        <taxon>Endopterygota</taxon>
        <taxon>Lepidoptera</taxon>
        <taxon>Glossata</taxon>
        <taxon>Ditrysia</taxon>
        <taxon>Papilionoidea</taxon>
        <taxon>Nymphalidae</taxon>
        <taxon>Heliconiinae</taxon>
        <taxon>Argynnini</taxon>
        <taxon>Brenthis</taxon>
    </lineage>
</organism>
<feature type="compositionally biased region" description="Basic and acidic residues" evidence="1">
    <location>
        <begin position="36"/>
        <end position="58"/>
    </location>
</feature>
<protein>
    <submittedName>
        <fullName evidence="2">Uncharacterized protein</fullName>
    </submittedName>
</protein>
<accession>A0A8J9YA46</accession>